<organism evidence="5 6">
    <name type="scientific">Paeniroseomonas aquatica</name>
    <dbReference type="NCBI Taxonomy" id="373043"/>
    <lineage>
        <taxon>Bacteria</taxon>
        <taxon>Pseudomonadati</taxon>
        <taxon>Pseudomonadota</taxon>
        <taxon>Alphaproteobacteria</taxon>
        <taxon>Acetobacterales</taxon>
        <taxon>Acetobacteraceae</taxon>
        <taxon>Paeniroseomonas</taxon>
    </lineage>
</organism>
<keyword evidence="1" id="KW-0227">DNA damage</keyword>
<name>A0ABT8A3C5_9PROT</name>
<dbReference type="CDD" id="cd10028">
    <property type="entry name" value="UDG-F2_TDG_MUG"/>
    <property type="match status" value="1"/>
</dbReference>
<gene>
    <name evidence="5" type="ORF">QWZ14_07525</name>
</gene>
<dbReference type="PANTHER" id="PTHR12159">
    <property type="entry name" value="G/T AND G/U MISMATCH-SPECIFIC DNA GLYCOSYLASE"/>
    <property type="match status" value="1"/>
</dbReference>
<dbReference type="Pfam" id="PF03167">
    <property type="entry name" value="UDG"/>
    <property type="match status" value="1"/>
</dbReference>
<evidence type="ECO:0000256" key="3">
    <source>
        <dbReference type="ARBA" id="ARBA00023204"/>
    </source>
</evidence>
<keyword evidence="6" id="KW-1185">Reference proteome</keyword>
<protein>
    <submittedName>
        <fullName evidence="5">Mismatch-specific DNA-glycosylase</fullName>
        <ecNumber evidence="5">3.2.2.-</ecNumber>
    </submittedName>
</protein>
<dbReference type="InterPro" id="IPR015637">
    <property type="entry name" value="MUG/TDG"/>
</dbReference>
<dbReference type="SUPFAM" id="SSF52141">
    <property type="entry name" value="Uracil-DNA glycosylase-like"/>
    <property type="match status" value="1"/>
</dbReference>
<proteinExistence type="predicted"/>
<evidence type="ECO:0000256" key="1">
    <source>
        <dbReference type="ARBA" id="ARBA00022763"/>
    </source>
</evidence>
<dbReference type="InterPro" id="IPR036895">
    <property type="entry name" value="Uracil-DNA_glycosylase-like_sf"/>
</dbReference>
<dbReference type="RefSeq" id="WP_290316005.1">
    <property type="nucleotide sequence ID" value="NZ_JAUFPN010000069.1"/>
</dbReference>
<accession>A0ABT8A3C5</accession>
<evidence type="ECO:0000313" key="5">
    <source>
        <dbReference type="EMBL" id="MDN3564215.1"/>
    </source>
</evidence>
<dbReference type="GO" id="GO:0016798">
    <property type="term" value="F:hydrolase activity, acting on glycosyl bonds"/>
    <property type="evidence" value="ECO:0007669"/>
    <property type="project" value="UniProtKB-KW"/>
</dbReference>
<evidence type="ECO:0000313" key="6">
    <source>
        <dbReference type="Proteomes" id="UP001529369"/>
    </source>
</evidence>
<keyword evidence="5" id="KW-0326">Glycosidase</keyword>
<feature type="domain" description="Uracil-DNA glycosylase-like" evidence="4">
    <location>
        <begin position="7"/>
        <end position="163"/>
    </location>
</feature>
<evidence type="ECO:0000256" key="2">
    <source>
        <dbReference type="ARBA" id="ARBA00022801"/>
    </source>
</evidence>
<dbReference type="EMBL" id="JAUFPN010000069">
    <property type="protein sequence ID" value="MDN3564215.1"/>
    <property type="molecule type" value="Genomic_DNA"/>
</dbReference>
<dbReference type="EC" id="3.2.2.-" evidence="5"/>
<dbReference type="Gene3D" id="3.40.470.10">
    <property type="entry name" value="Uracil-DNA glycosylase-like domain"/>
    <property type="match status" value="1"/>
</dbReference>
<evidence type="ECO:0000259" key="4">
    <source>
        <dbReference type="Pfam" id="PF03167"/>
    </source>
</evidence>
<dbReference type="InterPro" id="IPR005122">
    <property type="entry name" value="Uracil-DNA_glycosylase-like"/>
</dbReference>
<keyword evidence="3" id="KW-0234">DNA repair</keyword>
<dbReference type="PANTHER" id="PTHR12159:SF9">
    <property type="entry name" value="G_T MISMATCH-SPECIFIC THYMINE DNA GLYCOSYLASE"/>
    <property type="match status" value="1"/>
</dbReference>
<keyword evidence="2 5" id="KW-0378">Hydrolase</keyword>
<dbReference type="Proteomes" id="UP001529369">
    <property type="component" value="Unassembled WGS sequence"/>
</dbReference>
<reference evidence="6" key="1">
    <citation type="journal article" date="2019" name="Int. J. Syst. Evol. Microbiol.">
        <title>The Global Catalogue of Microorganisms (GCM) 10K type strain sequencing project: providing services to taxonomists for standard genome sequencing and annotation.</title>
        <authorList>
            <consortium name="The Broad Institute Genomics Platform"/>
            <consortium name="The Broad Institute Genome Sequencing Center for Infectious Disease"/>
            <person name="Wu L."/>
            <person name="Ma J."/>
        </authorList>
    </citation>
    <scope>NUCLEOTIDE SEQUENCE [LARGE SCALE GENOMIC DNA]</scope>
    <source>
        <strain evidence="6">CECT 7131</strain>
    </source>
</reference>
<sequence>MTPALPDLLRPGLRLVFCGTAASHESRRIGAYYAGRGNRFWPVLQAAGFTRCLVRPAEYRRLARAGIGLTDLCKTASGMDRDLRPADFDTPGFVARMARWRPAAIAFTSQEAAAAALGLAKRALAFGAQPEGLVAAAAPGLAFARLFVLPSPSGANGHWAALRHHWADCARSLGFAAPAMAA</sequence>
<comment type="caution">
    <text evidence="5">The sequence shown here is derived from an EMBL/GenBank/DDBJ whole genome shotgun (WGS) entry which is preliminary data.</text>
</comment>